<reference evidence="2" key="1">
    <citation type="submission" date="2022-10" db="EMBL/GenBank/DDBJ databases">
        <title>Genome assembly of Pristionchus species.</title>
        <authorList>
            <person name="Yoshida K."/>
            <person name="Sommer R.J."/>
        </authorList>
    </citation>
    <scope>NUCLEOTIDE SEQUENCE [LARGE SCALE GENOMIC DNA]</scope>
    <source>
        <strain evidence="2">RS5460</strain>
    </source>
</reference>
<comment type="caution">
    <text evidence="1">The sequence shown here is derived from an EMBL/GenBank/DDBJ whole genome shotgun (WGS) entry which is preliminary data.</text>
</comment>
<keyword evidence="2" id="KW-1185">Reference proteome</keyword>
<feature type="non-terminal residue" evidence="1">
    <location>
        <position position="1"/>
    </location>
</feature>
<accession>A0AAN5D6N6</accession>
<dbReference type="AlphaFoldDB" id="A0AAN5D6N6"/>
<feature type="non-terminal residue" evidence="1">
    <location>
        <position position="105"/>
    </location>
</feature>
<dbReference type="EMBL" id="BTRK01000006">
    <property type="protein sequence ID" value="GMR57738.1"/>
    <property type="molecule type" value="Genomic_DNA"/>
</dbReference>
<evidence type="ECO:0000313" key="2">
    <source>
        <dbReference type="Proteomes" id="UP001328107"/>
    </source>
</evidence>
<proteinExistence type="predicted"/>
<name>A0AAN5D6N6_9BILA</name>
<gene>
    <name evidence="1" type="ORF">PMAYCL1PPCAC_27933</name>
</gene>
<sequence>VCRAPMHPIPHRCNCSRRSDRTSPTSQLMRPRFHLLARLLLPKGRSSSYRGSKRTRELMRSHASSILRSTQWWNLFSGRRGRPSNEFSSISALIRIALILIISPR</sequence>
<organism evidence="1 2">
    <name type="scientific">Pristionchus mayeri</name>
    <dbReference type="NCBI Taxonomy" id="1317129"/>
    <lineage>
        <taxon>Eukaryota</taxon>
        <taxon>Metazoa</taxon>
        <taxon>Ecdysozoa</taxon>
        <taxon>Nematoda</taxon>
        <taxon>Chromadorea</taxon>
        <taxon>Rhabditida</taxon>
        <taxon>Rhabditina</taxon>
        <taxon>Diplogasteromorpha</taxon>
        <taxon>Diplogasteroidea</taxon>
        <taxon>Neodiplogasteridae</taxon>
        <taxon>Pristionchus</taxon>
    </lineage>
</organism>
<evidence type="ECO:0000313" key="1">
    <source>
        <dbReference type="EMBL" id="GMR57738.1"/>
    </source>
</evidence>
<dbReference type="Proteomes" id="UP001328107">
    <property type="component" value="Unassembled WGS sequence"/>
</dbReference>
<protein>
    <submittedName>
        <fullName evidence="1">Uncharacterized protein</fullName>
    </submittedName>
</protein>